<feature type="chain" id="PRO_5046307344" description="Fibronectin type-III domain-containing protein" evidence="2">
    <location>
        <begin position="23"/>
        <end position="432"/>
    </location>
</feature>
<accession>A0ABS4UCN1</accession>
<evidence type="ECO:0000256" key="2">
    <source>
        <dbReference type="SAM" id="SignalP"/>
    </source>
</evidence>
<reference evidence="3 4" key="1">
    <citation type="submission" date="2021-03" db="EMBL/GenBank/DDBJ databases">
        <title>Sequencing the genomes of 1000 actinobacteria strains.</title>
        <authorList>
            <person name="Klenk H.-P."/>
        </authorList>
    </citation>
    <scope>NUCLEOTIDE SEQUENCE [LARGE SCALE GENOMIC DNA]</scope>
    <source>
        <strain evidence="3 4">DSM 18824</strain>
    </source>
</reference>
<organism evidence="3 4">
    <name type="scientific">Kribbella aluminosa</name>
    <dbReference type="NCBI Taxonomy" id="416017"/>
    <lineage>
        <taxon>Bacteria</taxon>
        <taxon>Bacillati</taxon>
        <taxon>Actinomycetota</taxon>
        <taxon>Actinomycetes</taxon>
        <taxon>Propionibacteriales</taxon>
        <taxon>Kribbellaceae</taxon>
        <taxon>Kribbella</taxon>
    </lineage>
</organism>
<evidence type="ECO:0008006" key="5">
    <source>
        <dbReference type="Google" id="ProtNLM"/>
    </source>
</evidence>
<feature type="compositionally biased region" description="Polar residues" evidence="1">
    <location>
        <begin position="101"/>
        <end position="110"/>
    </location>
</feature>
<dbReference type="RefSeq" id="WP_307863106.1">
    <property type="nucleotide sequence ID" value="NZ_BAAAVU010000028.1"/>
</dbReference>
<name>A0ABS4UCN1_9ACTN</name>
<evidence type="ECO:0000313" key="4">
    <source>
        <dbReference type="Proteomes" id="UP000755585"/>
    </source>
</evidence>
<keyword evidence="4" id="KW-1185">Reference proteome</keyword>
<feature type="region of interest" description="Disordered" evidence="1">
    <location>
        <begin position="101"/>
        <end position="121"/>
    </location>
</feature>
<dbReference type="PROSITE" id="PS51257">
    <property type="entry name" value="PROKAR_LIPOPROTEIN"/>
    <property type="match status" value="1"/>
</dbReference>
<dbReference type="Proteomes" id="UP000755585">
    <property type="component" value="Unassembled WGS sequence"/>
</dbReference>
<feature type="signal peptide" evidence="2">
    <location>
        <begin position="1"/>
        <end position="22"/>
    </location>
</feature>
<keyword evidence="2" id="KW-0732">Signal</keyword>
<comment type="caution">
    <text evidence="3">The sequence shown here is derived from an EMBL/GenBank/DDBJ whole genome shotgun (WGS) entry which is preliminary data.</text>
</comment>
<evidence type="ECO:0000313" key="3">
    <source>
        <dbReference type="EMBL" id="MBP2349344.1"/>
    </source>
</evidence>
<evidence type="ECO:0000256" key="1">
    <source>
        <dbReference type="SAM" id="MobiDB-lite"/>
    </source>
</evidence>
<dbReference type="EMBL" id="JAGINT010000001">
    <property type="protein sequence ID" value="MBP2349344.1"/>
    <property type="molecule type" value="Genomic_DNA"/>
</dbReference>
<protein>
    <recommendedName>
        <fullName evidence="5">Fibronectin type-III domain-containing protein</fullName>
    </recommendedName>
</protein>
<gene>
    <name evidence="3" type="ORF">JOF29_000427</name>
</gene>
<sequence length="432" mass="45654">MRRVLAVALGILAGASCLTACASNPAPTDVAVAWAPNGRPAVVVTWKDTGQPNRITIEGVLSESPSYVKYIPAGDPNRWEIPTSEFPPDGNYKIVVATGTSQGGVTSKPSKSPVFDTDGPVRPSGATVAQQGRGVMIRWSVQVAPQDFTPNDPLDVTGKKTQRYLPMIGRPGEMLKAIGPATTANQQLIKSIKPPYVFQLRAQNEWSARAGGDVLGLTSTISGVVPPKAQYGVPIRARGRVILQQVSCDLESPCITRRATPAGVPVVVLTQVTPDARWTPAARGATTAGGYYDIAVPTSGSRPYKITVPVTAKGGSFTGTSSSRPAYTKSVVRIASAGFAGGNTAKPHGSMVTVSVAVQPAMNTTVMLQAWNRQTRRWMDAKALPMRNGRAALAFKAAQPGDFVYRIVVPGGMMFGRPMDGIITPGLQLHVR</sequence>
<proteinExistence type="predicted"/>